<dbReference type="PANTHER" id="PTHR47254">
    <property type="entry name" value="CELL WALL MANNOPROTEIN CIS3-RELATED"/>
    <property type="match status" value="1"/>
</dbReference>
<feature type="compositionally biased region" description="Polar residues" evidence="7">
    <location>
        <begin position="324"/>
        <end position="333"/>
    </location>
</feature>
<keyword evidence="3" id="KW-0964">Secreted</keyword>
<dbReference type="AlphaFoldDB" id="A0A8E5MKA5"/>
<keyword evidence="10" id="KW-1185">Reference proteome</keyword>
<dbReference type="OrthoDB" id="5415592at2759"/>
<evidence type="ECO:0000313" key="10">
    <source>
        <dbReference type="Proteomes" id="UP000027002"/>
    </source>
</evidence>
<dbReference type="Pfam" id="PF00399">
    <property type="entry name" value="PIR"/>
    <property type="match status" value="5"/>
</dbReference>
<evidence type="ECO:0000256" key="4">
    <source>
        <dbReference type="ARBA" id="ARBA00022729"/>
    </source>
</evidence>
<proteinExistence type="inferred from homology"/>
<dbReference type="PANTHER" id="PTHR47254:SF1">
    <property type="entry name" value="CELL WALL MANNOPROTEIN CIS3-RELATED"/>
    <property type="match status" value="1"/>
</dbReference>
<gene>
    <name evidence="9" type="ORF">UV8b_07132</name>
</gene>
<dbReference type="Pfam" id="PF22799">
    <property type="entry name" value="PIR1-like_C"/>
    <property type="match status" value="1"/>
</dbReference>
<dbReference type="RefSeq" id="XP_043000564.1">
    <property type="nucleotide sequence ID" value="XM_043144629.1"/>
</dbReference>
<evidence type="ECO:0000256" key="5">
    <source>
        <dbReference type="ARBA" id="ARBA00022737"/>
    </source>
</evidence>
<keyword evidence="4" id="KW-0732">Signal</keyword>
<dbReference type="GO" id="GO:0005199">
    <property type="term" value="F:structural constituent of cell wall"/>
    <property type="evidence" value="ECO:0007669"/>
    <property type="project" value="InterPro"/>
</dbReference>
<accession>A0A8E5MKA5</accession>
<feature type="domain" description="Cell wall mannoprotein PIR1-like C-terminal" evidence="8">
    <location>
        <begin position="160"/>
        <end position="233"/>
    </location>
</feature>
<dbReference type="GO" id="GO:0031505">
    <property type="term" value="P:fungal-type cell wall organization"/>
    <property type="evidence" value="ECO:0007669"/>
    <property type="project" value="UniProtKB-ARBA"/>
</dbReference>
<comment type="subcellular location">
    <subcellularLocation>
        <location evidence="1">Secreted</location>
        <location evidence="1">Cell wall</location>
    </subcellularLocation>
</comment>
<protein>
    <recommendedName>
        <fullName evidence="8">Cell wall mannoprotein PIR1-like C-terminal domain-containing protein</fullName>
    </recommendedName>
</protein>
<dbReference type="GO" id="GO:0009277">
    <property type="term" value="C:fungal-type cell wall"/>
    <property type="evidence" value="ECO:0007669"/>
    <property type="project" value="TreeGrafter"/>
</dbReference>
<dbReference type="KEGG" id="uvi:66067909"/>
<reference evidence="9" key="1">
    <citation type="submission" date="2020-03" db="EMBL/GenBank/DDBJ databases">
        <title>A mixture of massive structural variations and highly conserved coding sequences in Ustilaginoidea virens genome.</title>
        <authorList>
            <person name="Zhang K."/>
            <person name="Zhao Z."/>
            <person name="Zhang Z."/>
            <person name="Li Y."/>
            <person name="Hsiang T."/>
            <person name="Sun W."/>
        </authorList>
    </citation>
    <scope>NUCLEOTIDE SEQUENCE</scope>
    <source>
        <strain evidence="9">UV-8b</strain>
    </source>
</reference>
<dbReference type="InterPro" id="IPR051153">
    <property type="entry name" value="Yeast_CWMannoprotein_PIR"/>
</dbReference>
<evidence type="ECO:0000256" key="6">
    <source>
        <dbReference type="ARBA" id="ARBA00038219"/>
    </source>
</evidence>
<evidence type="ECO:0000313" key="9">
    <source>
        <dbReference type="EMBL" id="QUC22891.1"/>
    </source>
</evidence>
<evidence type="ECO:0000256" key="2">
    <source>
        <dbReference type="ARBA" id="ARBA00022512"/>
    </source>
</evidence>
<evidence type="ECO:0000256" key="3">
    <source>
        <dbReference type="ARBA" id="ARBA00022525"/>
    </source>
</evidence>
<dbReference type="PROSITE" id="PS50256">
    <property type="entry name" value="PIR_REPEAT_2"/>
    <property type="match status" value="1"/>
</dbReference>
<organism evidence="9 10">
    <name type="scientific">Ustilaginoidea virens</name>
    <name type="common">Rice false smut fungus</name>
    <name type="synonym">Villosiclava virens</name>
    <dbReference type="NCBI Taxonomy" id="1159556"/>
    <lineage>
        <taxon>Eukaryota</taxon>
        <taxon>Fungi</taxon>
        <taxon>Dikarya</taxon>
        <taxon>Ascomycota</taxon>
        <taxon>Pezizomycotina</taxon>
        <taxon>Sordariomycetes</taxon>
        <taxon>Hypocreomycetidae</taxon>
        <taxon>Hypocreales</taxon>
        <taxon>Clavicipitaceae</taxon>
        <taxon>Ustilaginoidea</taxon>
    </lineage>
</organism>
<evidence type="ECO:0000256" key="1">
    <source>
        <dbReference type="ARBA" id="ARBA00004191"/>
    </source>
</evidence>
<name>A0A8E5MKA5_USTVR</name>
<dbReference type="GeneID" id="66067909"/>
<dbReference type="Proteomes" id="UP000027002">
    <property type="component" value="Chromosome 6"/>
</dbReference>
<sequence>MDLYQSPAPTLLTWWPFATPLTSRFTRLSDLSLSHLRSGTCSWLQSIPVHCGPVSDKKGRLLCSRVPEPCLVDFLHTALRYPTKSQQDIMKSSLVAFIGLAATANAAAEKKPDSPPPAGCSTSYDGKFQVSIYSLGDAKRDLQKRACGGEGTLIMTLHDGVLKDAKDRTGSIVANYQFQFDGPPQDNAIYTAGFSVCNNGSLALGGSTVFQRCLSGSFYNLYDRNWAAQCQPIEMVVTSCDAGNNPPSGGSGGKPVGTSMVPTAIVTVLPDGQPQVHSTVVPVPMCQIGDGQVQAHTTPCAAVPPVSQISDGQPQAPKGAPALSQISDGQIQAPTARPPPVSQIADGQPQAPTKAAAPAPPVSQISDGQPQAPKKTDVQPPPVSQISDGQPQAPKETDTQSFTTSTVESHTTAAESQKPTPTAAAHKILPGLATAAIAVIGLAML</sequence>
<evidence type="ECO:0000256" key="7">
    <source>
        <dbReference type="SAM" id="MobiDB-lite"/>
    </source>
</evidence>
<keyword evidence="2" id="KW-0134">Cell wall</keyword>
<dbReference type="InterPro" id="IPR000420">
    <property type="entry name" value="Yeast_PIR_rpt"/>
</dbReference>
<dbReference type="InterPro" id="IPR054508">
    <property type="entry name" value="PIR1-like_C"/>
</dbReference>
<comment type="similarity">
    <text evidence="6">Belongs to the PIR protein family.</text>
</comment>
<feature type="region of interest" description="Disordered" evidence="7">
    <location>
        <begin position="304"/>
        <end position="423"/>
    </location>
</feature>
<evidence type="ECO:0000259" key="8">
    <source>
        <dbReference type="Pfam" id="PF22799"/>
    </source>
</evidence>
<keyword evidence="5" id="KW-0677">Repeat</keyword>
<feature type="compositionally biased region" description="Polar residues" evidence="7">
    <location>
        <begin position="399"/>
        <end position="420"/>
    </location>
</feature>
<dbReference type="EMBL" id="CP072758">
    <property type="protein sequence ID" value="QUC22891.1"/>
    <property type="molecule type" value="Genomic_DNA"/>
</dbReference>